<feature type="signal peptide" evidence="1">
    <location>
        <begin position="1"/>
        <end position="20"/>
    </location>
</feature>
<keyword evidence="1" id="KW-0732">Signal</keyword>
<dbReference type="PANTHER" id="PTHR34537:SF2">
    <property type="entry name" value="FERREDOXIN-LIKE PROTEIN"/>
    <property type="match status" value="1"/>
</dbReference>
<reference evidence="2 3" key="1">
    <citation type="submission" date="2021-07" db="EMBL/GenBank/DDBJ databases">
        <title>The Aristolochia fimbriata genome: insights into angiosperm evolution, floral development and chemical biosynthesis.</title>
        <authorList>
            <person name="Jiao Y."/>
        </authorList>
    </citation>
    <scope>NUCLEOTIDE SEQUENCE [LARGE SCALE GENOMIC DNA]</scope>
    <source>
        <strain evidence="2">IBCAS-2021</strain>
        <tissue evidence="2">Leaf</tissue>
    </source>
</reference>
<evidence type="ECO:0000313" key="3">
    <source>
        <dbReference type="Proteomes" id="UP000825729"/>
    </source>
</evidence>
<gene>
    <name evidence="2" type="ORF">H6P81_010656</name>
</gene>
<proteinExistence type="predicted"/>
<evidence type="ECO:0000313" key="2">
    <source>
        <dbReference type="EMBL" id="KAG9450691.1"/>
    </source>
</evidence>
<dbReference type="EMBL" id="JAINDJ010000004">
    <property type="protein sequence ID" value="KAG9450691.1"/>
    <property type="molecule type" value="Genomic_DNA"/>
</dbReference>
<comment type="caution">
    <text evidence="2">The sequence shown here is derived from an EMBL/GenBank/DDBJ whole genome shotgun (WGS) entry which is preliminary data.</text>
</comment>
<organism evidence="2 3">
    <name type="scientific">Aristolochia fimbriata</name>
    <name type="common">White veined hardy Dutchman's pipe vine</name>
    <dbReference type="NCBI Taxonomy" id="158543"/>
    <lineage>
        <taxon>Eukaryota</taxon>
        <taxon>Viridiplantae</taxon>
        <taxon>Streptophyta</taxon>
        <taxon>Embryophyta</taxon>
        <taxon>Tracheophyta</taxon>
        <taxon>Spermatophyta</taxon>
        <taxon>Magnoliopsida</taxon>
        <taxon>Magnoliidae</taxon>
        <taxon>Piperales</taxon>
        <taxon>Aristolochiaceae</taxon>
        <taxon>Aristolochia</taxon>
    </lineage>
</organism>
<keyword evidence="3" id="KW-1185">Reference proteome</keyword>
<dbReference type="AlphaFoldDB" id="A0AAV7EST0"/>
<dbReference type="Proteomes" id="UP000825729">
    <property type="component" value="Unassembled WGS sequence"/>
</dbReference>
<protein>
    <submittedName>
        <fullName evidence="2">Uncharacterized protein</fullName>
    </submittedName>
</protein>
<accession>A0AAV7EST0</accession>
<name>A0AAV7EST0_ARIFI</name>
<sequence>MWNVWHYIHFIVNLSMLAFAASSTIHGNPADDLVDRINLNRTAQKLKELHNNPGLGCMALQYIDACQGNCSSTNTLSCRSPEEDITEIFAPNCGVELPTVDIISGRIIGCQSNYLTPDQVFSSILSRDNKTLSVVRDKKNTELGTAFKKVHHGLFIWSVLFSSGQTNSTFVLEGGTGIKQKGGCFSGTGAQCSGANKVWFLNRKSVFKYALLTCLAHITVFPLVM</sequence>
<feature type="chain" id="PRO_5043552146" evidence="1">
    <location>
        <begin position="21"/>
        <end position="225"/>
    </location>
</feature>
<dbReference type="PANTHER" id="PTHR34537">
    <property type="entry name" value="OS08G0459300 PROTEIN"/>
    <property type="match status" value="1"/>
</dbReference>
<evidence type="ECO:0000256" key="1">
    <source>
        <dbReference type="SAM" id="SignalP"/>
    </source>
</evidence>